<reference evidence="4 5" key="2">
    <citation type="journal article" date="2011" name="Mol. Biol. Evol.">
        <title>Unity in variety--the pan-genome of the Chlamydiae.</title>
        <authorList>
            <person name="Collingro A."/>
            <person name="Tischler P."/>
            <person name="Weinmaier T."/>
            <person name="Penz T."/>
            <person name="Heinz E."/>
            <person name="Brunham R.C."/>
            <person name="Read T.D."/>
            <person name="Bavoil P.M."/>
            <person name="Sachse K."/>
            <person name="Kahane S."/>
            <person name="Friedman M.G."/>
            <person name="Rattei T."/>
            <person name="Myers G.S."/>
            <person name="Horn M."/>
        </authorList>
    </citation>
    <scope>NUCLEOTIDE SEQUENCE [LARGE SCALE GENOMIC DNA]</scope>
    <source>
        <strain evidence="5">ATCC VR-1471 / Z</strain>
    </source>
</reference>
<keyword evidence="2" id="KW-0548">Nucleotidyltransferase</keyword>
<evidence type="ECO:0000313" key="5">
    <source>
        <dbReference type="Proteomes" id="UP000000496"/>
    </source>
</evidence>
<accession>F8L3B9</accession>
<name>F8L3B9_SIMNZ</name>
<dbReference type="GO" id="GO:0003977">
    <property type="term" value="F:UDP-N-acetylglucosamine diphosphorylase activity"/>
    <property type="evidence" value="ECO:0007669"/>
    <property type="project" value="TreeGrafter"/>
</dbReference>
<dbReference type="InterPro" id="IPR002618">
    <property type="entry name" value="UDPGP_fam"/>
</dbReference>
<dbReference type="eggNOG" id="COG4284">
    <property type="taxonomic scope" value="Bacteria"/>
</dbReference>
<dbReference type="Proteomes" id="UP000000496">
    <property type="component" value="Chromosome gsn.131"/>
</dbReference>
<dbReference type="AlphaFoldDB" id="F8L3B9"/>
<evidence type="ECO:0000256" key="2">
    <source>
        <dbReference type="ARBA" id="ARBA00022695"/>
    </source>
</evidence>
<dbReference type="InterPro" id="IPR039741">
    <property type="entry name" value="UDP-sugar_pyrophosphorylase"/>
</dbReference>
<reference key="1">
    <citation type="journal article" date="2011" name="Mol. Biol. Evol.">
        <title>Unity in variety -- the pan-genome of the Chlamydiae.</title>
        <authorList>
            <person name="Collingro A."/>
            <person name="Tischler P."/>
            <person name="Weinmaier T."/>
            <person name="Penz T."/>
            <person name="Heinz E."/>
            <person name="Brunham R.C."/>
            <person name="Read T.D."/>
            <person name="Bavoil P.M."/>
            <person name="Sachse K."/>
            <person name="Kahane S."/>
            <person name="Friedman M.G."/>
            <person name="Rattei T."/>
            <person name="Myers G.S.A."/>
            <person name="Horn M."/>
        </authorList>
    </citation>
    <scope>NUCLEOTIDE SEQUENCE</scope>
    <source>
        <strain>Z</strain>
    </source>
</reference>
<dbReference type="SUPFAM" id="SSF53448">
    <property type="entry name" value="Nucleotide-diphospho-sugar transferases"/>
    <property type="match status" value="1"/>
</dbReference>
<sequence length="730" mass="82488">MTLLALSSTLQAAESDTTVHYEISRLTHLLSDLTSVSSYAEKIALLDELSEVHTYFAEASPLRTFLAGLSQDCEYTIKATFAINQGPRLFDVPANVVDPVPYFRRLLDELLVIDEFFKDIGGIVGYQCLVLSILAKTDEPHEEVTFKPPPGIDLSKEDTLEVRHAILEGIRSQKHMAEFYPVGGAADRLQLKDGQTGKGLPAACLIFQGKQLLEGMVHDLQAREYLYYKLFDEQVLTPLALMTSKVNRNDDHIQEICVKNQWFGRPRDSFKFFTQPSVPVFTEAGNWCLKKPLKLQLRPGGHGVIWKLAEEKGIFDWLHSLGKKKALVRQINNPMAAVDYGLMAFLGVGHEKNRAFGFASCERRVNAHEGMVVLKEKKTAEGKVMAVTNVEYCDFEKNGIKDKPRDETSAFSNFPSNTNILFVDLEAVQEAVQMLPFPGLLVNFRMGTHYLPTEGIKKEPIARLETTMQNIADAFAIPMQEGTPEDLPTYVTFNERRKTISTTKRKTVSDGELLETPEGCFYDFMQNAQELLSEDCGMKLLEVGDESAFLRKGPSFLMSYHPALGPFYSIIRQKIQGGEIRYGSELQLEIADLEMKSLFLDGSLLIFADNLMGHKDSHGQLVYSNRTGQCSLKNVRIENGGIDWNAEDHLFWKHEIKRRASLTIHLQGHSRFEAENVTFQGDQMIEVPDGVHLIVTEQNGKLHYERRLLSEDESFWTYQIAPDESIQLLR</sequence>
<keyword evidence="5" id="KW-1185">Reference proteome</keyword>
<feature type="domain" description="UGP3-like C-terminal hexapeptide repeats" evidence="3">
    <location>
        <begin position="575"/>
        <end position="728"/>
    </location>
</feature>
<dbReference type="Pfam" id="PF01704">
    <property type="entry name" value="UDPGP"/>
    <property type="match status" value="1"/>
</dbReference>
<dbReference type="HOGENOM" id="CLU_016716_0_0_0"/>
<dbReference type="EMBL" id="FR872582">
    <property type="protein sequence ID" value="CCB89762.1"/>
    <property type="molecule type" value="Genomic_DNA"/>
</dbReference>
<dbReference type="STRING" id="331113.SNE_A18850"/>
<dbReference type="Pfam" id="PF25441">
    <property type="entry name" value="Hexapep_UGP3_C"/>
    <property type="match status" value="1"/>
</dbReference>
<evidence type="ECO:0000313" key="4">
    <source>
        <dbReference type="EMBL" id="CCB89762.1"/>
    </source>
</evidence>
<dbReference type="GO" id="GO:0006048">
    <property type="term" value="P:UDP-N-acetylglucosamine biosynthetic process"/>
    <property type="evidence" value="ECO:0007669"/>
    <property type="project" value="TreeGrafter"/>
</dbReference>
<gene>
    <name evidence="4" type="ordered locus">SNE_A18850</name>
</gene>
<protein>
    <recommendedName>
        <fullName evidence="3">UGP3-like C-terminal hexapeptide repeats domain-containing protein</fullName>
    </recommendedName>
</protein>
<dbReference type="PANTHER" id="PTHR11952:SF14">
    <property type="entry name" value="UTP--GLUCOSE-1-PHOSPHATE URIDYLYLTRANSFERASE 3, CHLOROPLASTIC"/>
    <property type="match status" value="1"/>
</dbReference>
<dbReference type="Gene3D" id="3.90.550.10">
    <property type="entry name" value="Spore Coat Polysaccharide Biosynthesis Protein SpsA, Chain A"/>
    <property type="match status" value="1"/>
</dbReference>
<dbReference type="PANTHER" id="PTHR11952">
    <property type="entry name" value="UDP- GLUCOSE PYROPHOSPHORYLASE"/>
    <property type="match status" value="1"/>
</dbReference>
<evidence type="ECO:0000256" key="1">
    <source>
        <dbReference type="ARBA" id="ARBA00022679"/>
    </source>
</evidence>
<organism evidence="4 5">
    <name type="scientific">Simkania negevensis (strain ATCC VR-1471 / DSM 27360 / Z)</name>
    <dbReference type="NCBI Taxonomy" id="331113"/>
    <lineage>
        <taxon>Bacteria</taxon>
        <taxon>Pseudomonadati</taxon>
        <taxon>Chlamydiota</taxon>
        <taxon>Chlamydiia</taxon>
        <taxon>Parachlamydiales</taxon>
        <taxon>Simkaniaceae</taxon>
        <taxon>Simkania</taxon>
    </lineage>
</organism>
<dbReference type="KEGG" id="sng:SNE_A18850"/>
<dbReference type="InterPro" id="IPR057388">
    <property type="entry name" value="Hexapep_UGP3_C"/>
</dbReference>
<evidence type="ECO:0000259" key="3">
    <source>
        <dbReference type="Pfam" id="PF25441"/>
    </source>
</evidence>
<keyword evidence="1" id="KW-0808">Transferase</keyword>
<dbReference type="InterPro" id="IPR029044">
    <property type="entry name" value="Nucleotide-diphossugar_trans"/>
</dbReference>
<proteinExistence type="predicted"/>